<dbReference type="EMBL" id="VXIV02002468">
    <property type="protein sequence ID" value="KAF6025350.1"/>
    <property type="molecule type" value="Genomic_DNA"/>
</dbReference>
<reference evidence="2" key="1">
    <citation type="submission" date="2020-06" db="EMBL/GenBank/DDBJ databases">
        <title>Draft genome of Bugula neritina, a colonial animal packing powerful symbionts and potential medicines.</title>
        <authorList>
            <person name="Rayko M."/>
        </authorList>
    </citation>
    <scope>NUCLEOTIDE SEQUENCE [LARGE SCALE GENOMIC DNA]</scope>
    <source>
        <strain evidence="2">Kwan_BN1</strain>
    </source>
</reference>
<dbReference type="AlphaFoldDB" id="A0A7J7JGI8"/>
<evidence type="ECO:0000313" key="3">
    <source>
        <dbReference type="Proteomes" id="UP000593567"/>
    </source>
</evidence>
<evidence type="ECO:0000313" key="2">
    <source>
        <dbReference type="EMBL" id="KAF6025350.1"/>
    </source>
</evidence>
<accession>A0A7J7JGI8</accession>
<feature type="transmembrane region" description="Helical" evidence="1">
    <location>
        <begin position="7"/>
        <end position="29"/>
    </location>
</feature>
<dbReference type="Gene3D" id="1.20.140.150">
    <property type="match status" value="1"/>
</dbReference>
<keyword evidence="3" id="KW-1185">Reference proteome</keyword>
<keyword evidence="1" id="KW-1133">Transmembrane helix</keyword>
<sequence length="118" mass="13299">MRNAAIACLILVVLILFVSIITALIGLIANQVICLLITGIMFFLAAFYTLLALIVMHVKINKEMKTCSTFTEIPLAMCECYTMYPDWSLYVAWMSAILFSLTFLSWWKLSSLISNNST</sequence>
<protein>
    <submittedName>
        <fullName evidence="2">Uncharacterized protein</fullName>
    </submittedName>
</protein>
<name>A0A7J7JGI8_BUGNE</name>
<organism evidence="2 3">
    <name type="scientific">Bugula neritina</name>
    <name type="common">Brown bryozoan</name>
    <name type="synonym">Sertularia neritina</name>
    <dbReference type="NCBI Taxonomy" id="10212"/>
    <lineage>
        <taxon>Eukaryota</taxon>
        <taxon>Metazoa</taxon>
        <taxon>Spiralia</taxon>
        <taxon>Lophotrochozoa</taxon>
        <taxon>Bryozoa</taxon>
        <taxon>Gymnolaemata</taxon>
        <taxon>Cheilostomatida</taxon>
        <taxon>Flustrina</taxon>
        <taxon>Buguloidea</taxon>
        <taxon>Bugulidae</taxon>
        <taxon>Bugula</taxon>
    </lineage>
</organism>
<gene>
    <name evidence="2" type="ORF">EB796_016337</name>
</gene>
<keyword evidence="1" id="KW-0812">Transmembrane</keyword>
<evidence type="ECO:0000256" key="1">
    <source>
        <dbReference type="SAM" id="Phobius"/>
    </source>
</evidence>
<feature type="transmembrane region" description="Helical" evidence="1">
    <location>
        <begin position="87"/>
        <end position="107"/>
    </location>
</feature>
<dbReference type="Proteomes" id="UP000593567">
    <property type="component" value="Unassembled WGS sequence"/>
</dbReference>
<keyword evidence="1" id="KW-0472">Membrane</keyword>
<feature type="transmembrane region" description="Helical" evidence="1">
    <location>
        <begin position="35"/>
        <end position="55"/>
    </location>
</feature>
<proteinExistence type="predicted"/>
<comment type="caution">
    <text evidence="2">The sequence shown here is derived from an EMBL/GenBank/DDBJ whole genome shotgun (WGS) entry which is preliminary data.</text>
</comment>